<gene>
    <name evidence="1" type="ORF">OV079_45265</name>
</gene>
<dbReference type="AlphaFoldDB" id="A0A9X3J1C8"/>
<accession>A0A9X3J1C8</accession>
<proteinExistence type="predicted"/>
<evidence type="ECO:0000313" key="2">
    <source>
        <dbReference type="Proteomes" id="UP001150924"/>
    </source>
</evidence>
<reference evidence="1" key="1">
    <citation type="submission" date="2022-11" db="EMBL/GenBank/DDBJ databases">
        <title>Minimal conservation of predation-associated metabolite biosynthetic gene clusters underscores biosynthetic potential of Myxococcota including descriptions for ten novel species: Archangium lansinium sp. nov., Myxococcus landrumus sp. nov., Nannocystis bai.</title>
        <authorList>
            <person name="Ahearne A."/>
            <person name="Stevens C."/>
            <person name="Phillips K."/>
        </authorList>
    </citation>
    <scope>NUCLEOTIDE SEQUENCE</scope>
    <source>
        <strain evidence="1">Na p29</strain>
    </source>
</reference>
<keyword evidence="2" id="KW-1185">Reference proteome</keyword>
<comment type="caution">
    <text evidence="1">The sequence shown here is derived from an EMBL/GenBank/DDBJ whole genome shotgun (WGS) entry which is preliminary data.</text>
</comment>
<dbReference type="RefSeq" id="WP_267776109.1">
    <property type="nucleotide sequence ID" value="NZ_JAPNKE010000002.1"/>
</dbReference>
<organism evidence="1 2">
    <name type="scientific">Nannocystis pusilla</name>
    <dbReference type="NCBI Taxonomy" id="889268"/>
    <lineage>
        <taxon>Bacteria</taxon>
        <taxon>Pseudomonadati</taxon>
        <taxon>Myxococcota</taxon>
        <taxon>Polyangia</taxon>
        <taxon>Nannocystales</taxon>
        <taxon>Nannocystaceae</taxon>
        <taxon>Nannocystis</taxon>
    </lineage>
</organism>
<dbReference type="Proteomes" id="UP001150924">
    <property type="component" value="Unassembled WGS sequence"/>
</dbReference>
<evidence type="ECO:0000313" key="1">
    <source>
        <dbReference type="EMBL" id="MCY1012627.1"/>
    </source>
</evidence>
<dbReference type="EMBL" id="JAPNKE010000002">
    <property type="protein sequence ID" value="MCY1012627.1"/>
    <property type="molecule type" value="Genomic_DNA"/>
</dbReference>
<sequence length="174" mass="18361">MIGLRRGERRFGGRRKRVGRLGRDREGVVGLVVVGDDGGKFAAPGRRRGRGRVVVVRLEDSQRGERLGRGRVRGAASEEGERRGVRDALAGVAGIEDGEGRERIGGVEQARRRCAAGVAGIEDGEGGERIGGVEALRGRWSAKVRSAGGDAGCVRLEVGERGERIGGVELGEVA</sequence>
<protein>
    <submittedName>
        <fullName evidence="1">Uncharacterized protein</fullName>
    </submittedName>
</protein>
<name>A0A9X3J1C8_9BACT</name>